<name>A0ABV4ACH1_9GAMM</name>
<dbReference type="PROSITE" id="PS51318">
    <property type="entry name" value="TAT"/>
    <property type="match status" value="1"/>
</dbReference>
<dbReference type="InterPro" id="IPR006311">
    <property type="entry name" value="TAT_signal"/>
</dbReference>
<evidence type="ECO:0000313" key="2">
    <source>
        <dbReference type="Proteomes" id="UP001562065"/>
    </source>
</evidence>
<organism evidence="1 2">
    <name type="scientific">Isoalcanivorax beigongshangi</name>
    <dbReference type="NCBI Taxonomy" id="3238810"/>
    <lineage>
        <taxon>Bacteria</taxon>
        <taxon>Pseudomonadati</taxon>
        <taxon>Pseudomonadota</taxon>
        <taxon>Gammaproteobacteria</taxon>
        <taxon>Oceanospirillales</taxon>
        <taxon>Alcanivoracaceae</taxon>
        <taxon>Isoalcanivorax</taxon>
    </lineage>
</organism>
<protein>
    <submittedName>
        <fullName evidence="1">Tat pathway signal protein</fullName>
    </submittedName>
</protein>
<reference evidence="1 2" key="1">
    <citation type="submission" date="2024-07" db="EMBL/GenBank/DDBJ databases">
        <authorList>
            <person name="Ren Q."/>
        </authorList>
    </citation>
    <scope>NUCLEOTIDE SEQUENCE [LARGE SCALE GENOMIC DNA]</scope>
    <source>
        <strain evidence="1 2">REN37</strain>
    </source>
</reference>
<dbReference type="Proteomes" id="UP001562065">
    <property type="component" value="Unassembled WGS sequence"/>
</dbReference>
<evidence type="ECO:0000313" key="1">
    <source>
        <dbReference type="EMBL" id="MEY1660546.1"/>
    </source>
</evidence>
<keyword evidence="2" id="KW-1185">Reference proteome</keyword>
<comment type="caution">
    <text evidence="1">The sequence shown here is derived from an EMBL/GenBank/DDBJ whole genome shotgun (WGS) entry which is preliminary data.</text>
</comment>
<proteinExistence type="predicted"/>
<sequence length="183" mass="19624">MNHSDAPAGLHRRDFLRLGLFGGALLAGGASLASLSGCASPDHPADGYQRLRDGDIPLISALVPPLLKGAFEMTPTNIENAVRGLDQLLVSAADGAITELYKLLDALQLAPMRWYISGSWKSFESQTAEQLDATLATWDQRDTALARPALRGLTQPLIWAWYLTPEGSRSTGYPGPPQKVVSA</sequence>
<accession>A0ABV4ACH1</accession>
<dbReference type="RefSeq" id="WP_369453794.1">
    <property type="nucleotide sequence ID" value="NZ_JBGCUO010000001.1"/>
</dbReference>
<gene>
    <name evidence="1" type="ORF">AB5I84_00120</name>
</gene>
<dbReference type="EMBL" id="JBGCUO010000001">
    <property type="protein sequence ID" value="MEY1660546.1"/>
    <property type="molecule type" value="Genomic_DNA"/>
</dbReference>